<evidence type="ECO:0000313" key="4">
    <source>
        <dbReference type="EMBL" id="PIL36737.1"/>
    </source>
</evidence>
<feature type="transmembrane region" description="Helical" evidence="2">
    <location>
        <begin position="167"/>
        <end position="191"/>
    </location>
</feature>
<feature type="domain" description="DUF7719" evidence="3">
    <location>
        <begin position="128"/>
        <end position="195"/>
    </location>
</feature>
<name>A0A2G8SSJ0_9APHY</name>
<gene>
    <name evidence="4" type="ORF">GSI_00426</name>
</gene>
<keyword evidence="2" id="KW-0812">Transmembrane</keyword>
<evidence type="ECO:0000259" key="3">
    <source>
        <dbReference type="Pfam" id="PF24841"/>
    </source>
</evidence>
<feature type="transmembrane region" description="Helical" evidence="2">
    <location>
        <begin position="97"/>
        <end position="118"/>
    </location>
</feature>
<evidence type="ECO:0000256" key="2">
    <source>
        <dbReference type="SAM" id="Phobius"/>
    </source>
</evidence>
<feature type="compositionally biased region" description="Basic and acidic residues" evidence="1">
    <location>
        <begin position="39"/>
        <end position="50"/>
    </location>
</feature>
<dbReference type="Pfam" id="PF24841">
    <property type="entry name" value="DUF7719"/>
    <property type="match status" value="1"/>
</dbReference>
<organism evidence="4 5">
    <name type="scientific">Ganoderma sinense ZZ0214-1</name>
    <dbReference type="NCBI Taxonomy" id="1077348"/>
    <lineage>
        <taxon>Eukaryota</taxon>
        <taxon>Fungi</taxon>
        <taxon>Dikarya</taxon>
        <taxon>Basidiomycota</taxon>
        <taxon>Agaricomycotina</taxon>
        <taxon>Agaricomycetes</taxon>
        <taxon>Polyporales</taxon>
        <taxon>Polyporaceae</taxon>
        <taxon>Ganoderma</taxon>
    </lineage>
</organism>
<keyword evidence="2" id="KW-1133">Transmembrane helix</keyword>
<comment type="caution">
    <text evidence="4">The sequence shown here is derived from an EMBL/GenBank/DDBJ whole genome shotgun (WGS) entry which is preliminary data.</text>
</comment>
<proteinExistence type="predicted"/>
<evidence type="ECO:0000313" key="5">
    <source>
        <dbReference type="Proteomes" id="UP000230002"/>
    </source>
</evidence>
<accession>A0A2G8SSJ0</accession>
<evidence type="ECO:0000256" key="1">
    <source>
        <dbReference type="SAM" id="MobiDB-lite"/>
    </source>
</evidence>
<dbReference type="Proteomes" id="UP000230002">
    <property type="component" value="Unassembled WGS sequence"/>
</dbReference>
<sequence>MARNRKNQGKATSSKGEAVEIPEAEQWRIIQESGILKQIPEDSKTAKAEDGGDGEEDDLSPFAEEVLNSMMLIIPMSFMLLLMDILVHFQYGRQPEYLSLFLNRMLPSVPIISVFIFYSNRHKSHPWMQAGFFLLACISGPRLAWLINRGNWKVVMQQSPPLATAWIYAVVQLNLLPAALSLTLVVAYGWYKGLKLVP</sequence>
<feature type="transmembrane region" description="Helical" evidence="2">
    <location>
        <begin position="130"/>
        <end position="147"/>
    </location>
</feature>
<dbReference type="EMBL" id="AYKW01000001">
    <property type="protein sequence ID" value="PIL36737.1"/>
    <property type="molecule type" value="Genomic_DNA"/>
</dbReference>
<keyword evidence="2" id="KW-0472">Membrane</keyword>
<dbReference type="AlphaFoldDB" id="A0A2G8SSJ0"/>
<feature type="region of interest" description="Disordered" evidence="1">
    <location>
        <begin position="1"/>
        <end position="59"/>
    </location>
</feature>
<dbReference type="STRING" id="1077348.A0A2G8SSJ0"/>
<keyword evidence="5" id="KW-1185">Reference proteome</keyword>
<dbReference type="PANTHER" id="PTHR37846">
    <property type="entry name" value="YALI0B21296P"/>
    <property type="match status" value="1"/>
</dbReference>
<protein>
    <recommendedName>
        <fullName evidence="3">DUF7719 domain-containing protein</fullName>
    </recommendedName>
</protein>
<dbReference type="PANTHER" id="PTHR37846:SF1">
    <property type="entry name" value="DEACETYLASE-LIKE PROTEIN"/>
    <property type="match status" value="1"/>
</dbReference>
<dbReference type="OrthoDB" id="5597489at2759"/>
<reference evidence="4 5" key="1">
    <citation type="journal article" date="2015" name="Sci. Rep.">
        <title>Chromosome-level genome map provides insights into diverse defense mechanisms in the medicinal fungus Ganoderma sinense.</title>
        <authorList>
            <person name="Zhu Y."/>
            <person name="Xu J."/>
            <person name="Sun C."/>
            <person name="Zhou S."/>
            <person name="Xu H."/>
            <person name="Nelson D.R."/>
            <person name="Qian J."/>
            <person name="Song J."/>
            <person name="Luo H."/>
            <person name="Xiang L."/>
            <person name="Li Y."/>
            <person name="Xu Z."/>
            <person name="Ji A."/>
            <person name="Wang L."/>
            <person name="Lu S."/>
            <person name="Hayward A."/>
            <person name="Sun W."/>
            <person name="Li X."/>
            <person name="Schwartz D.C."/>
            <person name="Wang Y."/>
            <person name="Chen S."/>
        </authorList>
    </citation>
    <scope>NUCLEOTIDE SEQUENCE [LARGE SCALE GENOMIC DNA]</scope>
    <source>
        <strain evidence="4 5">ZZ0214-1</strain>
    </source>
</reference>
<dbReference type="InterPro" id="IPR056136">
    <property type="entry name" value="DUF7719"/>
</dbReference>